<feature type="domain" description="Fucosyltransferase N-terminal" evidence="13">
    <location>
        <begin position="1"/>
        <end position="46"/>
    </location>
</feature>
<dbReference type="Proteomes" id="UP000008144">
    <property type="component" value="Unassembled WGS sequence"/>
</dbReference>
<dbReference type="GO" id="GO:0046920">
    <property type="term" value="F:alpha-(1-&gt;3)-fucosyltransferase activity"/>
    <property type="evidence" value="ECO:0000318"/>
    <property type="project" value="GO_Central"/>
</dbReference>
<evidence type="ECO:0000256" key="5">
    <source>
        <dbReference type="ARBA" id="ARBA00022679"/>
    </source>
</evidence>
<dbReference type="PANTHER" id="PTHR11929:SF145">
    <property type="entry name" value="ALPHA-(1,3)-FUCOSYLTRANSFERASE FUT-1"/>
    <property type="match status" value="1"/>
</dbReference>
<keyword evidence="7" id="KW-0735">Signal-anchor</keyword>
<dbReference type="InterPro" id="IPR031481">
    <property type="entry name" value="Glyco_tran_10_N"/>
</dbReference>
<keyword evidence="9" id="KW-0472">Membrane</keyword>
<keyword evidence="8" id="KW-1133">Transmembrane helix</keyword>
<dbReference type="InterPro" id="IPR055270">
    <property type="entry name" value="Glyco_tran_10_C"/>
</dbReference>
<dbReference type="InParanoid" id="H2XRW3"/>
<keyword evidence="11" id="KW-0333">Golgi apparatus</keyword>
<dbReference type="UniPathway" id="UPA00378"/>
<dbReference type="EC" id="2.4.1.-" evidence="11"/>
<keyword evidence="6 11" id="KW-0812">Transmembrane</keyword>
<name>H2XRW3_CIOIN</name>
<dbReference type="Pfam" id="PF00852">
    <property type="entry name" value="Glyco_transf_10"/>
    <property type="match status" value="1"/>
</dbReference>
<dbReference type="Ensembl" id="ENSCINT00000033364.1">
    <property type="protein sequence ID" value="ENSCINP00000032397.1"/>
    <property type="gene ID" value="ENSCING00000023405.1"/>
</dbReference>
<evidence type="ECO:0000256" key="1">
    <source>
        <dbReference type="ARBA" id="ARBA00004167"/>
    </source>
</evidence>
<reference evidence="15" key="1">
    <citation type="journal article" date="2002" name="Science">
        <title>The draft genome of Ciona intestinalis: insights into chordate and vertebrate origins.</title>
        <authorList>
            <person name="Dehal P."/>
            <person name="Satou Y."/>
            <person name="Campbell R.K."/>
            <person name="Chapman J."/>
            <person name="Degnan B."/>
            <person name="De Tomaso A."/>
            <person name="Davidson B."/>
            <person name="Di Gregorio A."/>
            <person name="Gelpke M."/>
            <person name="Goodstein D.M."/>
            <person name="Harafuji N."/>
            <person name="Hastings K.E."/>
            <person name="Ho I."/>
            <person name="Hotta K."/>
            <person name="Huang W."/>
            <person name="Kawashima T."/>
            <person name="Lemaire P."/>
            <person name="Martinez D."/>
            <person name="Meinertzhagen I.A."/>
            <person name="Necula S."/>
            <person name="Nonaka M."/>
            <person name="Putnam N."/>
            <person name="Rash S."/>
            <person name="Saiga H."/>
            <person name="Satake M."/>
            <person name="Terry A."/>
            <person name="Yamada L."/>
            <person name="Wang H.G."/>
            <person name="Awazu S."/>
            <person name="Azumi K."/>
            <person name="Boore J."/>
            <person name="Branno M."/>
            <person name="Chin-Bow S."/>
            <person name="DeSantis R."/>
            <person name="Doyle S."/>
            <person name="Francino P."/>
            <person name="Keys D.N."/>
            <person name="Haga S."/>
            <person name="Hayashi H."/>
            <person name="Hino K."/>
            <person name="Imai K.S."/>
            <person name="Inaba K."/>
            <person name="Kano S."/>
            <person name="Kobayashi K."/>
            <person name="Kobayashi M."/>
            <person name="Lee B.I."/>
            <person name="Makabe K.W."/>
            <person name="Manohar C."/>
            <person name="Matassi G."/>
            <person name="Medina M."/>
            <person name="Mochizuki Y."/>
            <person name="Mount S."/>
            <person name="Morishita T."/>
            <person name="Miura S."/>
            <person name="Nakayama A."/>
            <person name="Nishizaka S."/>
            <person name="Nomoto H."/>
            <person name="Ohta F."/>
            <person name="Oishi K."/>
            <person name="Rigoutsos I."/>
            <person name="Sano M."/>
            <person name="Sasaki A."/>
            <person name="Sasakura Y."/>
            <person name="Shoguchi E."/>
            <person name="Shin-i T."/>
            <person name="Spagnuolo A."/>
            <person name="Stainier D."/>
            <person name="Suzuki M.M."/>
            <person name="Tassy O."/>
            <person name="Takatori N."/>
            <person name="Tokuoka M."/>
            <person name="Yagi K."/>
            <person name="Yoshizaki F."/>
            <person name="Wada S."/>
            <person name="Zhang C."/>
            <person name="Hyatt P.D."/>
            <person name="Larimer F."/>
            <person name="Detter C."/>
            <person name="Doggett N."/>
            <person name="Glavina T."/>
            <person name="Hawkins T."/>
            <person name="Richardson P."/>
            <person name="Lucas S."/>
            <person name="Kohara Y."/>
            <person name="Levine M."/>
            <person name="Satoh N."/>
            <person name="Rokhsar D.S."/>
        </authorList>
    </citation>
    <scope>NUCLEOTIDE SEQUENCE [LARGE SCALE GENOMIC DNA]</scope>
</reference>
<dbReference type="PANTHER" id="PTHR11929">
    <property type="entry name" value="ALPHA- 1,3 -FUCOSYLTRANSFERASE"/>
    <property type="match status" value="1"/>
</dbReference>
<dbReference type="Gene3D" id="3.40.50.11660">
    <property type="entry name" value="Glycosyl transferase family 10, C-terminal domain"/>
    <property type="match status" value="1"/>
</dbReference>
<evidence type="ECO:0000259" key="13">
    <source>
        <dbReference type="Pfam" id="PF17039"/>
    </source>
</evidence>
<keyword evidence="15" id="KW-1185">Reference proteome</keyword>
<proteinExistence type="inferred from homology"/>
<evidence type="ECO:0000256" key="9">
    <source>
        <dbReference type="ARBA" id="ARBA00023136"/>
    </source>
</evidence>
<protein>
    <recommendedName>
        <fullName evidence="11">Fucosyltransferase</fullName>
        <ecNumber evidence="11">2.4.1.-</ecNumber>
    </recommendedName>
</protein>
<evidence type="ECO:0000313" key="15">
    <source>
        <dbReference type="Proteomes" id="UP000008144"/>
    </source>
</evidence>
<dbReference type="Pfam" id="PF17039">
    <property type="entry name" value="Glyco_tran_10_N"/>
    <property type="match status" value="1"/>
</dbReference>
<dbReference type="InterPro" id="IPR001503">
    <property type="entry name" value="Glyco_trans_10"/>
</dbReference>
<comment type="similarity">
    <text evidence="3 11">Belongs to the glycosyltransferase 10 family.</text>
</comment>
<organism evidence="14 15">
    <name type="scientific">Ciona intestinalis</name>
    <name type="common">Transparent sea squirt</name>
    <name type="synonym">Ascidia intestinalis</name>
    <dbReference type="NCBI Taxonomy" id="7719"/>
    <lineage>
        <taxon>Eukaryota</taxon>
        <taxon>Metazoa</taxon>
        <taxon>Chordata</taxon>
        <taxon>Tunicata</taxon>
        <taxon>Ascidiacea</taxon>
        <taxon>Phlebobranchia</taxon>
        <taxon>Cionidae</taxon>
        <taxon>Ciona</taxon>
    </lineage>
</organism>
<accession>H2XRW3</accession>
<evidence type="ECO:0000256" key="3">
    <source>
        <dbReference type="ARBA" id="ARBA00008919"/>
    </source>
</evidence>
<dbReference type="OMA" id="HTAYMEY"/>
<evidence type="ECO:0000256" key="10">
    <source>
        <dbReference type="ARBA" id="ARBA00023180"/>
    </source>
</evidence>
<sequence length="290" mass="33668">RKPWQLYAWWTLESPLHAGGDLRSFDEFFNLTFNYRLDAGVYAPYGSINLILRELRKSGETELEPLLERKRNSDKMAAWAVSNCYGKRMDFAKSLMDAGLQVDTFGGCFGGRQIGGGRYSDTFYSELQKYKFYFSFENSINCKDYFTEKFWFNGLRSGAVPVVWGPRKSDILKVAPTKSFIHSNDFDTPGELVKYLKYLATNETAYAEYLHWRTWVNHPEKIETRLRLENRENDLRSFCKLCSMVQSDGRDRKRGVKSPVRIVHSLNEAWIGTEKGECHNLTTTVLPEYT</sequence>
<evidence type="ECO:0000259" key="12">
    <source>
        <dbReference type="Pfam" id="PF00852"/>
    </source>
</evidence>
<keyword evidence="4 11" id="KW-0328">Glycosyltransferase</keyword>
<feature type="domain" description="Fucosyltransferase C-terminal" evidence="12">
    <location>
        <begin position="73"/>
        <end position="253"/>
    </location>
</feature>
<keyword evidence="10" id="KW-0325">Glycoprotein</keyword>
<evidence type="ECO:0000313" key="14">
    <source>
        <dbReference type="Ensembl" id="ENSCINP00000032397.1"/>
    </source>
</evidence>
<comment type="pathway">
    <text evidence="2">Protein modification; protein glycosylation.</text>
</comment>
<evidence type="ECO:0000256" key="8">
    <source>
        <dbReference type="ARBA" id="ARBA00022989"/>
    </source>
</evidence>
<reference evidence="14" key="2">
    <citation type="submission" date="2025-08" db="UniProtKB">
        <authorList>
            <consortium name="Ensembl"/>
        </authorList>
    </citation>
    <scope>IDENTIFICATION</scope>
</reference>
<comment type="subcellular location">
    <subcellularLocation>
        <location evidence="11">Golgi apparatus</location>
        <location evidence="11">Golgi stack membrane</location>
        <topology evidence="11">Single-pass type II membrane protein</topology>
    </subcellularLocation>
    <subcellularLocation>
        <location evidence="1">Membrane</location>
        <topology evidence="1">Single-pass membrane protein</topology>
    </subcellularLocation>
</comment>
<evidence type="ECO:0000256" key="2">
    <source>
        <dbReference type="ARBA" id="ARBA00004922"/>
    </source>
</evidence>
<dbReference type="FunFam" id="3.40.50.11660:FF:000022">
    <property type="entry name" value="Uncharacterized protein"/>
    <property type="match status" value="1"/>
</dbReference>
<dbReference type="GO" id="GO:0032580">
    <property type="term" value="C:Golgi cisterna membrane"/>
    <property type="evidence" value="ECO:0007669"/>
    <property type="project" value="UniProtKB-SubCell"/>
</dbReference>
<reference evidence="14" key="3">
    <citation type="submission" date="2025-09" db="UniProtKB">
        <authorList>
            <consortium name="Ensembl"/>
        </authorList>
    </citation>
    <scope>IDENTIFICATION</scope>
</reference>
<evidence type="ECO:0000256" key="4">
    <source>
        <dbReference type="ARBA" id="ARBA00022676"/>
    </source>
</evidence>
<evidence type="ECO:0000256" key="11">
    <source>
        <dbReference type="RuleBase" id="RU003832"/>
    </source>
</evidence>
<evidence type="ECO:0000256" key="7">
    <source>
        <dbReference type="ARBA" id="ARBA00022968"/>
    </source>
</evidence>
<keyword evidence="5 11" id="KW-0808">Transferase</keyword>
<dbReference type="AlphaFoldDB" id="H2XRW3"/>
<dbReference type="GeneTree" id="ENSGT00940000159014"/>
<dbReference type="SUPFAM" id="SSF53756">
    <property type="entry name" value="UDP-Glycosyltransferase/glycogen phosphorylase"/>
    <property type="match status" value="1"/>
</dbReference>
<dbReference type="InterPro" id="IPR038577">
    <property type="entry name" value="GT10-like_C_sf"/>
</dbReference>
<evidence type="ECO:0000256" key="6">
    <source>
        <dbReference type="ARBA" id="ARBA00022692"/>
    </source>
</evidence>